<dbReference type="InterPro" id="IPR029044">
    <property type="entry name" value="Nucleotide-diphossugar_trans"/>
</dbReference>
<dbReference type="Proteomes" id="UP000291600">
    <property type="component" value="Unassembled WGS sequence"/>
</dbReference>
<dbReference type="EC" id="2.4.1.303" evidence="5"/>
<evidence type="ECO:0000256" key="3">
    <source>
        <dbReference type="ARBA" id="ARBA00022679"/>
    </source>
</evidence>
<proteinExistence type="inferred from homology"/>
<dbReference type="Pfam" id="PF00535">
    <property type="entry name" value="Glycos_transf_2"/>
    <property type="match status" value="1"/>
</dbReference>
<sequence>MTTELAVISSLYYKEEPTHLEQFLQSLASQTYNDFVLYICFDGVLGYELTNVISKYEGRLIIIKNEVNLGLAASLNKLIENVLFDSSIKYVARMDTDDICFPERFERQINFFENNPNIDVVGSWCLEFDESGNQFEKKMPLNDAELKRDIFKRSPFIHPSVMFRRDLFMKGMRYPTHTELSEDLYFWMALASKKYVFANINEPLLYFRVSKDLYDRRRGLKKAWSELKVRVHGMHRLKQFNCRNILFSFFYFILRIMPSKVIKIAYKHLR</sequence>
<reference evidence="6 7" key="2">
    <citation type="submission" date="2019-02" db="EMBL/GenBank/DDBJ databases">
        <title>Comparative genomic analysis of the Hafnia genus genomes.</title>
        <authorList>
            <person name="Zhiqiu Y."/>
            <person name="Chao Y."/>
            <person name="Yuhui D."/>
            <person name="Di H."/>
            <person name="Bin L."/>
        </authorList>
    </citation>
    <scope>NUCLEOTIDE SEQUENCE [LARGE SCALE GENOMIC DNA]</scope>
    <source>
        <strain evidence="6 7">PCM_1210</strain>
    </source>
</reference>
<dbReference type="RefSeq" id="WP_130971790.1">
    <property type="nucleotide sequence ID" value="NZ_SITJ01000081.1"/>
</dbReference>
<evidence type="ECO:0000313" key="7">
    <source>
        <dbReference type="Proteomes" id="UP000291600"/>
    </source>
</evidence>
<name>A0A172X084_HAFAL</name>
<dbReference type="SUPFAM" id="SSF53448">
    <property type="entry name" value="Nucleotide-diphospho-sugar transferases"/>
    <property type="match status" value="1"/>
</dbReference>
<evidence type="ECO:0000256" key="1">
    <source>
        <dbReference type="ARBA" id="ARBA00006739"/>
    </source>
</evidence>
<dbReference type="InterPro" id="IPR001173">
    <property type="entry name" value="Glyco_trans_2-like"/>
</dbReference>
<evidence type="ECO:0000256" key="2">
    <source>
        <dbReference type="ARBA" id="ARBA00022676"/>
    </source>
</evidence>
<dbReference type="GO" id="GO:0016757">
    <property type="term" value="F:glycosyltransferase activity"/>
    <property type="evidence" value="ECO:0007669"/>
    <property type="project" value="UniProtKB-KW"/>
</dbReference>
<dbReference type="EMBL" id="KX117087">
    <property type="protein sequence ID" value="ANF30036.1"/>
    <property type="molecule type" value="Genomic_DNA"/>
</dbReference>
<reference evidence="5" key="1">
    <citation type="journal article" date="2016" name="PLoS ONE">
        <title>Genetic Diversity of O-Antigens in Hafnia alvei and the Development of a Suspension Array for Serotype Detection.</title>
        <authorList>
            <person name="Duan Z."/>
            <person name="Niedziela T."/>
            <person name="Lugowski C."/>
            <person name="Cao B."/>
            <person name="Wang T."/>
            <person name="Xu L."/>
            <person name="Yang B."/>
            <person name="Liu B."/>
            <person name="Wang L."/>
        </authorList>
    </citation>
    <scope>NUCLEOTIDE SEQUENCE</scope>
    <source>
        <strain evidence="5">PCM1210</strain>
    </source>
</reference>
<organism evidence="5">
    <name type="scientific">Hafnia alvei</name>
    <dbReference type="NCBI Taxonomy" id="569"/>
    <lineage>
        <taxon>Bacteria</taxon>
        <taxon>Pseudomonadati</taxon>
        <taxon>Pseudomonadota</taxon>
        <taxon>Gammaproteobacteria</taxon>
        <taxon>Enterobacterales</taxon>
        <taxon>Hafniaceae</taxon>
        <taxon>Hafnia</taxon>
    </lineage>
</organism>
<dbReference type="PANTHER" id="PTHR43685">
    <property type="entry name" value="GLYCOSYLTRANSFERASE"/>
    <property type="match status" value="1"/>
</dbReference>
<protein>
    <submittedName>
        <fullName evidence="6">Glycosyltransferase</fullName>
    </submittedName>
    <submittedName>
        <fullName evidence="5">UDP-gal:alpha-D-glcNac-diphosphoundecaprenol beta-1,3-galactosyltransferase</fullName>
        <ecNumber evidence="5">2.4.1.303</ecNumber>
    </submittedName>
</protein>
<gene>
    <name evidence="5" type="primary">wbbD</name>
    <name evidence="6" type="ORF">EYY96_22180</name>
</gene>
<dbReference type="PANTHER" id="PTHR43685:SF5">
    <property type="entry name" value="GLYCOSYLTRANSFERASE EPSE-RELATED"/>
    <property type="match status" value="1"/>
</dbReference>
<accession>A0A172X084</accession>
<evidence type="ECO:0000313" key="6">
    <source>
        <dbReference type="EMBL" id="TBL64671.1"/>
    </source>
</evidence>
<dbReference type="EMBL" id="SITJ01000081">
    <property type="protein sequence ID" value="TBL64671.1"/>
    <property type="molecule type" value="Genomic_DNA"/>
</dbReference>
<dbReference type="InterPro" id="IPR050834">
    <property type="entry name" value="Glycosyltransf_2"/>
</dbReference>
<evidence type="ECO:0000259" key="4">
    <source>
        <dbReference type="Pfam" id="PF00535"/>
    </source>
</evidence>
<comment type="similarity">
    <text evidence="1">Belongs to the glycosyltransferase 2 family.</text>
</comment>
<dbReference type="AlphaFoldDB" id="A0A172X084"/>
<evidence type="ECO:0000313" key="5">
    <source>
        <dbReference type="EMBL" id="ANF30036.1"/>
    </source>
</evidence>
<keyword evidence="3 5" id="KW-0808">Transferase</keyword>
<feature type="domain" description="Glycosyltransferase 2-like" evidence="4">
    <location>
        <begin position="13"/>
        <end position="169"/>
    </location>
</feature>
<keyword evidence="2 5" id="KW-0328">Glycosyltransferase</keyword>
<dbReference type="Gene3D" id="3.90.550.10">
    <property type="entry name" value="Spore Coat Polysaccharide Biosynthesis Protein SpsA, Chain A"/>
    <property type="match status" value="1"/>
</dbReference>